<evidence type="ECO:0000256" key="1">
    <source>
        <dbReference type="SAM" id="SignalP"/>
    </source>
</evidence>
<dbReference type="InterPro" id="IPR007210">
    <property type="entry name" value="ABC_Gly_betaine_transp_sub-bd"/>
</dbReference>
<dbReference type="Pfam" id="PF04069">
    <property type="entry name" value="OpuAC"/>
    <property type="match status" value="1"/>
</dbReference>
<organism evidence="3 4">
    <name type="scientific">Halomonas litopenaei</name>
    <dbReference type="NCBI Taxonomy" id="2109328"/>
    <lineage>
        <taxon>Bacteria</taxon>
        <taxon>Pseudomonadati</taxon>
        <taxon>Pseudomonadota</taxon>
        <taxon>Gammaproteobacteria</taxon>
        <taxon>Oceanospirillales</taxon>
        <taxon>Halomonadaceae</taxon>
        <taxon>Halomonas</taxon>
    </lineage>
</organism>
<dbReference type="Gene3D" id="3.40.190.100">
    <property type="entry name" value="Glycine betaine-binding periplasmic protein, domain 2"/>
    <property type="match status" value="1"/>
</dbReference>
<name>A0ABX5ITQ6_9GAMM</name>
<evidence type="ECO:0000313" key="3">
    <source>
        <dbReference type="EMBL" id="PTL92448.1"/>
    </source>
</evidence>
<dbReference type="InterPro" id="IPR017783">
    <property type="entry name" value="ABC_choline_sub-bd"/>
</dbReference>
<dbReference type="SUPFAM" id="SSF53850">
    <property type="entry name" value="Periplasmic binding protein-like II"/>
    <property type="match status" value="1"/>
</dbReference>
<dbReference type="EMBL" id="PXNS01000011">
    <property type="protein sequence ID" value="PTL92448.1"/>
    <property type="molecule type" value="Genomic_DNA"/>
</dbReference>
<feature type="signal peptide" evidence="1">
    <location>
        <begin position="1"/>
        <end position="41"/>
    </location>
</feature>
<evidence type="ECO:0000313" key="4">
    <source>
        <dbReference type="Proteomes" id="UP000241895"/>
    </source>
</evidence>
<feature type="domain" description="ABC-type glycine betaine transport system substrate-binding" evidence="2">
    <location>
        <begin position="48"/>
        <end position="302"/>
    </location>
</feature>
<keyword evidence="4" id="KW-1185">Reference proteome</keyword>
<accession>A0ABX5ITQ6</accession>
<dbReference type="Proteomes" id="UP000241895">
    <property type="component" value="Unassembled WGS sequence"/>
</dbReference>
<keyword evidence="1" id="KW-0732">Signal</keyword>
<sequence length="330" mass="35949">MHQLCIHKITKEFPVTRCFSHKPRSIALAAALGLAAASAQAADRDDELSLVVPPWPGVTVKSEILAQLVAPLGYQVERQELSSTVGYKTLTTGDSDAFLAGWLPAQQESYDAAMAADAIVDLGNNVTGARMGFAVPGYVAEAGITDASQLGEAQNAERFEHTFYSIESGSTVTDFIHAAIDSDTHGLGDWEVMSSSTPGMLSEVKAAVNEQRWIVFYGWTPHWMIPEYDVHILDDSEGVFGPDNGRSDVKTIVASEFAEANPNLTRLLDQFVFSAHEQSEFIKAFSLEERDLDEVAREWLEQHPDKRAAFLEGVTTRDGDDALAALEASL</sequence>
<feature type="chain" id="PRO_5046758416" evidence="1">
    <location>
        <begin position="42"/>
        <end position="330"/>
    </location>
</feature>
<dbReference type="CDD" id="cd13640">
    <property type="entry name" value="PBP2_ChoX"/>
    <property type="match status" value="1"/>
</dbReference>
<dbReference type="Gene3D" id="3.40.190.10">
    <property type="entry name" value="Periplasmic binding protein-like II"/>
    <property type="match status" value="1"/>
</dbReference>
<proteinExistence type="predicted"/>
<protein>
    <submittedName>
        <fullName evidence="3">Glycine/betaine ABC transporter</fullName>
    </submittedName>
</protein>
<evidence type="ECO:0000259" key="2">
    <source>
        <dbReference type="Pfam" id="PF04069"/>
    </source>
</evidence>
<gene>
    <name evidence="3" type="ORF">C6W88_16970</name>
</gene>
<comment type="caution">
    <text evidence="3">The sequence shown here is derived from an EMBL/GenBank/DDBJ whole genome shotgun (WGS) entry which is preliminary data.</text>
</comment>
<reference evidence="3 4" key="1">
    <citation type="submission" date="2018-03" db="EMBL/GenBank/DDBJ databases">
        <authorList>
            <person name="Zhou J."/>
            <person name="Li X."/>
            <person name="Xue M."/>
            <person name="Yin J."/>
        </authorList>
    </citation>
    <scope>NUCLEOTIDE SEQUENCE [LARGE SCALE GENOMIC DNA]</scope>
    <source>
        <strain evidence="3 4">SYSU ZJ2214</strain>
    </source>
</reference>